<evidence type="ECO:0000256" key="2">
    <source>
        <dbReference type="SAM" id="SignalP"/>
    </source>
</evidence>
<proteinExistence type="predicted"/>
<organism evidence="3 4">
    <name type="scientific">Coemansia interrupta</name>
    <dbReference type="NCBI Taxonomy" id="1126814"/>
    <lineage>
        <taxon>Eukaryota</taxon>
        <taxon>Fungi</taxon>
        <taxon>Fungi incertae sedis</taxon>
        <taxon>Zoopagomycota</taxon>
        <taxon>Kickxellomycotina</taxon>
        <taxon>Kickxellomycetes</taxon>
        <taxon>Kickxellales</taxon>
        <taxon>Kickxellaceae</taxon>
        <taxon>Coemansia</taxon>
    </lineage>
</organism>
<accession>A0A9W8HIS6</accession>
<evidence type="ECO:0000313" key="4">
    <source>
        <dbReference type="Proteomes" id="UP001140172"/>
    </source>
</evidence>
<protein>
    <submittedName>
        <fullName evidence="3">Uncharacterized protein</fullName>
    </submittedName>
</protein>
<dbReference type="Proteomes" id="UP001140172">
    <property type="component" value="Unassembled WGS sequence"/>
</dbReference>
<dbReference type="OrthoDB" id="5589906at2759"/>
<dbReference type="EMBL" id="JANBUM010000076">
    <property type="protein sequence ID" value="KAJ2785944.1"/>
    <property type="molecule type" value="Genomic_DNA"/>
</dbReference>
<gene>
    <name evidence="3" type="ORF">GGI15_001754</name>
</gene>
<feature type="region of interest" description="Disordered" evidence="1">
    <location>
        <begin position="33"/>
        <end position="80"/>
    </location>
</feature>
<dbReference type="AlphaFoldDB" id="A0A9W8HIS6"/>
<reference evidence="3" key="1">
    <citation type="submission" date="2022-07" db="EMBL/GenBank/DDBJ databases">
        <title>Phylogenomic reconstructions and comparative analyses of Kickxellomycotina fungi.</title>
        <authorList>
            <person name="Reynolds N.K."/>
            <person name="Stajich J.E."/>
            <person name="Barry K."/>
            <person name="Grigoriev I.V."/>
            <person name="Crous P."/>
            <person name="Smith M.E."/>
        </authorList>
    </citation>
    <scope>NUCLEOTIDE SEQUENCE</scope>
    <source>
        <strain evidence="3">BCRC 34489</strain>
    </source>
</reference>
<feature type="signal peptide" evidence="2">
    <location>
        <begin position="1"/>
        <end position="19"/>
    </location>
</feature>
<sequence>MRFTLVAAIVQVFAVAALAAPTAMQFRRQELANSSEPSVSSGSSAISNPTINNGQQIDSSLIIGGNPLGEDGGAASPGSQGAGDVFANVVGGSFTDINSNSANKDNIVANSHTTTFNGDSGETVNGDLNNIGDSQQVAAFRRRFVDRRDIGANPGMNSGGAAFSF</sequence>
<feature type="compositionally biased region" description="Low complexity" evidence="1">
    <location>
        <begin position="34"/>
        <end position="47"/>
    </location>
</feature>
<comment type="caution">
    <text evidence="3">The sequence shown here is derived from an EMBL/GenBank/DDBJ whole genome shotgun (WGS) entry which is preliminary data.</text>
</comment>
<keyword evidence="2" id="KW-0732">Signal</keyword>
<name>A0A9W8HIS6_9FUNG</name>
<keyword evidence="4" id="KW-1185">Reference proteome</keyword>
<evidence type="ECO:0000256" key="1">
    <source>
        <dbReference type="SAM" id="MobiDB-lite"/>
    </source>
</evidence>
<evidence type="ECO:0000313" key="3">
    <source>
        <dbReference type="EMBL" id="KAJ2785944.1"/>
    </source>
</evidence>
<feature type="chain" id="PRO_5040745008" evidence="2">
    <location>
        <begin position="20"/>
        <end position="165"/>
    </location>
</feature>
<feature type="compositionally biased region" description="Polar residues" evidence="1">
    <location>
        <begin position="48"/>
        <end position="59"/>
    </location>
</feature>